<proteinExistence type="inferred from homology"/>
<dbReference type="PANTHER" id="PTHR12737:SF9">
    <property type="entry name" value="DIMETHYLARGININASE"/>
    <property type="match status" value="1"/>
</dbReference>
<protein>
    <submittedName>
        <fullName evidence="3">N(G),N(G)-dimethylarginine dimethylaminohydrolase 1</fullName>
    </submittedName>
</protein>
<keyword evidence="4" id="KW-1185">Reference proteome</keyword>
<evidence type="ECO:0000256" key="1">
    <source>
        <dbReference type="ARBA" id="ARBA00008532"/>
    </source>
</evidence>
<evidence type="ECO:0000313" key="3">
    <source>
        <dbReference type="EMBL" id="KAI1723415.1"/>
    </source>
</evidence>
<dbReference type="SUPFAM" id="SSF55909">
    <property type="entry name" value="Pentein"/>
    <property type="match status" value="1"/>
</dbReference>
<comment type="caution">
    <text evidence="3">The sequence shown here is derived from an EMBL/GenBank/DDBJ whole genome shotgun (WGS) entry which is preliminary data.</text>
</comment>
<dbReference type="Proteomes" id="UP001201812">
    <property type="component" value="Unassembled WGS sequence"/>
</dbReference>
<dbReference type="GO" id="GO:0045429">
    <property type="term" value="P:positive regulation of nitric oxide biosynthetic process"/>
    <property type="evidence" value="ECO:0007669"/>
    <property type="project" value="TreeGrafter"/>
</dbReference>
<evidence type="ECO:0000313" key="4">
    <source>
        <dbReference type="Proteomes" id="UP001201812"/>
    </source>
</evidence>
<accession>A0AAD4RBF1</accession>
<dbReference type="GO" id="GO:0000052">
    <property type="term" value="P:citrulline metabolic process"/>
    <property type="evidence" value="ECO:0007669"/>
    <property type="project" value="TreeGrafter"/>
</dbReference>
<keyword evidence="2" id="KW-0378">Hydrolase</keyword>
<evidence type="ECO:0000256" key="2">
    <source>
        <dbReference type="ARBA" id="ARBA00022801"/>
    </source>
</evidence>
<comment type="similarity">
    <text evidence="1">Belongs to the DDAH family.</text>
</comment>
<dbReference type="InterPro" id="IPR033199">
    <property type="entry name" value="DDAH-like"/>
</dbReference>
<dbReference type="Gene3D" id="3.75.10.10">
    <property type="entry name" value="L-arginine/glycine Amidinotransferase, Chain A"/>
    <property type="match status" value="1"/>
</dbReference>
<sequence length="271" mass="30287">MKFTHAVVVKIPRTVKFEDKKTASKIDFELARKQQEDLNDTLREAHVELVEIFPEENCAVHSLFVDDSVVFINGTALITRPKKGAATLAHLLPIVRELAWNVVETPQQEHGKTVVLEGSDVLFTGKEIFVGIRKNGTNTEGALVLARVFPEFSVVGIPISSHNIPLKQSVSVAATDVLVVSKGKDSQAILKRIERDATFRYKVLTVESDEATNCINVNDHLIFRHDLNEMKFRVLQQPTELWGVTIPEMLKIGAPMSRFCLLLNKIKPGKV</sequence>
<name>A0AAD4RBF1_9BILA</name>
<dbReference type="EMBL" id="JAKKPZ010000003">
    <property type="protein sequence ID" value="KAI1723415.1"/>
    <property type="molecule type" value="Genomic_DNA"/>
</dbReference>
<dbReference type="GO" id="GO:0006525">
    <property type="term" value="P:arginine metabolic process"/>
    <property type="evidence" value="ECO:0007669"/>
    <property type="project" value="TreeGrafter"/>
</dbReference>
<dbReference type="AlphaFoldDB" id="A0AAD4RBF1"/>
<dbReference type="GO" id="GO:0016597">
    <property type="term" value="F:amino acid binding"/>
    <property type="evidence" value="ECO:0007669"/>
    <property type="project" value="TreeGrafter"/>
</dbReference>
<dbReference type="GO" id="GO:0016403">
    <property type="term" value="F:dimethylargininase activity"/>
    <property type="evidence" value="ECO:0007669"/>
    <property type="project" value="TreeGrafter"/>
</dbReference>
<dbReference type="PANTHER" id="PTHR12737">
    <property type="entry name" value="DIMETHYLARGININE DIMETHYLAMINOHYDROLASE"/>
    <property type="match status" value="1"/>
</dbReference>
<reference evidence="3" key="1">
    <citation type="submission" date="2022-01" db="EMBL/GenBank/DDBJ databases">
        <title>Genome Sequence Resource for Two Populations of Ditylenchus destructor, the Migratory Endoparasitic Phytonematode.</title>
        <authorList>
            <person name="Zhang H."/>
            <person name="Lin R."/>
            <person name="Xie B."/>
        </authorList>
    </citation>
    <scope>NUCLEOTIDE SEQUENCE</scope>
    <source>
        <strain evidence="3">BazhouSP</strain>
    </source>
</reference>
<organism evidence="3 4">
    <name type="scientific">Ditylenchus destructor</name>
    <dbReference type="NCBI Taxonomy" id="166010"/>
    <lineage>
        <taxon>Eukaryota</taxon>
        <taxon>Metazoa</taxon>
        <taxon>Ecdysozoa</taxon>
        <taxon>Nematoda</taxon>
        <taxon>Chromadorea</taxon>
        <taxon>Rhabditida</taxon>
        <taxon>Tylenchina</taxon>
        <taxon>Tylenchomorpha</taxon>
        <taxon>Sphaerularioidea</taxon>
        <taxon>Anguinidae</taxon>
        <taxon>Anguininae</taxon>
        <taxon>Ditylenchus</taxon>
    </lineage>
</organism>
<gene>
    <name evidence="3" type="ORF">DdX_03574</name>
</gene>